<accession>A0ACC1SLU4</accession>
<reference evidence="1" key="1">
    <citation type="submission" date="2022-08" db="EMBL/GenBank/DDBJ databases">
        <title>Genome Sequence of Fusarium decemcellulare.</title>
        <authorList>
            <person name="Buettner E."/>
        </authorList>
    </citation>
    <scope>NUCLEOTIDE SEQUENCE</scope>
    <source>
        <strain evidence="1">Babe19</strain>
    </source>
</reference>
<protein>
    <submittedName>
        <fullName evidence="1">Uncharacterized protein</fullName>
    </submittedName>
</protein>
<comment type="caution">
    <text evidence="1">The sequence shown here is derived from an EMBL/GenBank/DDBJ whole genome shotgun (WGS) entry which is preliminary data.</text>
</comment>
<evidence type="ECO:0000313" key="2">
    <source>
        <dbReference type="Proteomes" id="UP001148629"/>
    </source>
</evidence>
<keyword evidence="2" id="KW-1185">Reference proteome</keyword>
<dbReference type="Proteomes" id="UP001148629">
    <property type="component" value="Unassembled WGS sequence"/>
</dbReference>
<dbReference type="EMBL" id="JANRMS010000294">
    <property type="protein sequence ID" value="KAJ3542435.1"/>
    <property type="molecule type" value="Genomic_DNA"/>
</dbReference>
<organism evidence="1 2">
    <name type="scientific">Fusarium decemcellulare</name>
    <dbReference type="NCBI Taxonomy" id="57161"/>
    <lineage>
        <taxon>Eukaryota</taxon>
        <taxon>Fungi</taxon>
        <taxon>Dikarya</taxon>
        <taxon>Ascomycota</taxon>
        <taxon>Pezizomycotina</taxon>
        <taxon>Sordariomycetes</taxon>
        <taxon>Hypocreomycetidae</taxon>
        <taxon>Hypocreales</taxon>
        <taxon>Nectriaceae</taxon>
        <taxon>Fusarium</taxon>
        <taxon>Fusarium decemcellulare species complex</taxon>
    </lineage>
</organism>
<proteinExistence type="predicted"/>
<sequence length="266" mass="29920">MGFTVPYWIVGNLLSFGAQIPYVTLPLLILVAFSCPPFRGRGVFFTALIVANDYACTVSPWPPNSGDARPMRYGMAGSWLFVLPALERLVLHIPEHDFWLLDHQGLANNGVPREMTWAKICWAAKLVTTPRAVGWNIGHRGVNDARARIRSQGITRTKFATSKLARAITAYITLDTVIFAAKHTEIPTAWVWDINTLKRIAYIELLMALSVYTTMSLQFELAAMVSVVFVRGKPEDWPPLFGNLSDCYTVSNVWGRFWHGYVRQVS</sequence>
<name>A0ACC1SLU4_9HYPO</name>
<gene>
    <name evidence="1" type="ORF">NM208_g4097</name>
</gene>
<evidence type="ECO:0000313" key="1">
    <source>
        <dbReference type="EMBL" id="KAJ3542435.1"/>
    </source>
</evidence>